<comment type="caution">
    <text evidence="2">Lacks conserved residue(s) required for the propagation of feature annotation.</text>
</comment>
<dbReference type="SUPFAM" id="SSF57492">
    <property type="entry name" value="Trefoil"/>
    <property type="match status" value="1"/>
</dbReference>
<evidence type="ECO:0000256" key="2">
    <source>
        <dbReference type="PROSITE-ProRule" id="PRU00779"/>
    </source>
</evidence>
<organism evidence="6">
    <name type="scientific">Phallusia mammillata</name>
    <dbReference type="NCBI Taxonomy" id="59560"/>
    <lineage>
        <taxon>Eukaryota</taxon>
        <taxon>Metazoa</taxon>
        <taxon>Chordata</taxon>
        <taxon>Tunicata</taxon>
        <taxon>Ascidiacea</taxon>
        <taxon>Phlebobranchia</taxon>
        <taxon>Ascidiidae</taxon>
        <taxon>Phallusia</taxon>
    </lineage>
</organism>
<keyword evidence="4" id="KW-0732">Signal</keyword>
<evidence type="ECO:0000313" key="6">
    <source>
        <dbReference type="EMBL" id="CAB3264081.1"/>
    </source>
</evidence>
<dbReference type="Pfam" id="PF00088">
    <property type="entry name" value="Trefoil"/>
    <property type="match status" value="1"/>
</dbReference>
<dbReference type="AlphaFoldDB" id="A0A6F9DLM1"/>
<evidence type="ECO:0000256" key="3">
    <source>
        <dbReference type="SAM" id="MobiDB-lite"/>
    </source>
</evidence>
<dbReference type="EMBL" id="LR788219">
    <property type="protein sequence ID" value="CAB3264081.1"/>
    <property type="molecule type" value="mRNA"/>
</dbReference>
<feature type="signal peptide" evidence="4">
    <location>
        <begin position="1"/>
        <end position="20"/>
    </location>
</feature>
<evidence type="ECO:0000259" key="5">
    <source>
        <dbReference type="PROSITE" id="PS51448"/>
    </source>
</evidence>
<feature type="region of interest" description="Disordered" evidence="3">
    <location>
        <begin position="218"/>
        <end position="249"/>
    </location>
</feature>
<name>A0A6F9DLM1_9ASCI</name>
<feature type="chain" id="PRO_5026355635" evidence="4">
    <location>
        <begin position="21"/>
        <end position="508"/>
    </location>
</feature>
<gene>
    <name evidence="6" type="primary">Muc5ac-004</name>
</gene>
<reference evidence="6" key="1">
    <citation type="submission" date="2020-04" db="EMBL/GenBank/DDBJ databases">
        <authorList>
            <person name="Neveu A P."/>
        </authorList>
    </citation>
    <scope>NUCLEOTIDE SEQUENCE</scope>
    <source>
        <tissue evidence="6">Whole embryo</tissue>
    </source>
</reference>
<dbReference type="InterPro" id="IPR000519">
    <property type="entry name" value="P_trefoil_dom"/>
</dbReference>
<evidence type="ECO:0000256" key="1">
    <source>
        <dbReference type="ARBA" id="ARBA00023157"/>
    </source>
</evidence>
<feature type="domain" description="P-type" evidence="5">
    <location>
        <begin position="26"/>
        <end position="81"/>
    </location>
</feature>
<accession>A0A6F9DLM1</accession>
<keyword evidence="1" id="KW-1015">Disulfide bond</keyword>
<evidence type="ECO:0000256" key="4">
    <source>
        <dbReference type="SAM" id="SignalP"/>
    </source>
</evidence>
<dbReference type="Gene3D" id="4.10.110.10">
    <property type="entry name" value="Spasmolytic Protein, domain 1"/>
    <property type="match status" value="1"/>
</dbReference>
<dbReference type="CDD" id="cd00111">
    <property type="entry name" value="Trefoil"/>
    <property type="match status" value="1"/>
</dbReference>
<proteinExistence type="evidence at transcript level"/>
<sequence>MSNTIVIVLAILTSLQLCVADMTETEECIFVPLRERVDCGFDNIPMWMCEQLRDPGTNQPCCFDDGNYVGFNSLPHCFYPLQQTSVPTPTPYQPPPPNRQTSNSVQTIAAPVPTTAAVEATTLGFAPTAGLLGNTPPTGAINPFGTPPQQQRPRPNPLAAFGGQRPISLAPLTVTRATTQATNNNLPTTVRPTVERPRNLQNLLTQLGIEVDGGIPAAGQVSPGTGVLGTNVRPQTNPQPNPQPATPSKIFTQDEKNLAFCTFYKTGQLPKGLESFFEIEICDEINATATPAFANEVMQAEINRLLGQVGARPTQATSAVGASNPFAQGGNTAGQTNPLGGLLGGGNTAGLASLLGGGSTGLGGGNAGLASLLGGGGNAGLASLLGGGGSSGLSSLLGGGSSSGLSSLLGGGNSGLSSLLGGGNSGLSSLLGGGNSGLSSLLGGGGGGLASLLGGSSQNAQGSSSTSSLLSSLLLSQGLQGRPNQQASPVIGDLQPGNKSAYHFYLNM</sequence>
<dbReference type="PROSITE" id="PS51448">
    <property type="entry name" value="P_TREFOIL_2"/>
    <property type="match status" value="1"/>
</dbReference>
<feature type="region of interest" description="Disordered" evidence="3">
    <location>
        <begin position="138"/>
        <end position="157"/>
    </location>
</feature>
<dbReference type="InterPro" id="IPR044913">
    <property type="entry name" value="P_trefoil_dom_sf"/>
</dbReference>
<protein>
    <submittedName>
        <fullName evidence="6">Mucin-5AC</fullName>
    </submittedName>
</protein>